<dbReference type="RefSeq" id="WP_079604626.1">
    <property type="nucleotide sequence ID" value="NZ_LT670817.1"/>
</dbReference>
<evidence type="ECO:0000256" key="3">
    <source>
        <dbReference type="ARBA" id="ARBA00023315"/>
    </source>
</evidence>
<keyword evidence="3" id="KW-0012">Acyltransferase</keyword>
<evidence type="ECO:0000259" key="5">
    <source>
        <dbReference type="Pfam" id="PF00195"/>
    </source>
</evidence>
<reference evidence="7 8" key="1">
    <citation type="submission" date="2016-11" db="EMBL/GenBank/DDBJ databases">
        <authorList>
            <person name="Jaros S."/>
            <person name="Januszkiewicz K."/>
            <person name="Wedrychowicz H."/>
        </authorList>
    </citation>
    <scope>NUCLEOTIDE SEQUENCE [LARGE SCALE GENOMIC DNA]</scope>
    <source>
        <strain evidence="7 8">GAS138</strain>
    </source>
</reference>
<evidence type="ECO:0000313" key="8">
    <source>
        <dbReference type="Proteomes" id="UP000189796"/>
    </source>
</evidence>
<dbReference type="OrthoDB" id="9786288at2"/>
<dbReference type="AlphaFoldDB" id="A0A1M5VUJ2"/>
<gene>
    <name evidence="7" type="ORF">SAMN05443248_6183</name>
</gene>
<protein>
    <submittedName>
        <fullName evidence="7">(2-(2,4-dihydroxy-6-methylphenyl)-2-oxoethyl)-4-hydroxy-2-pyrone synthase</fullName>
    </submittedName>
</protein>
<evidence type="ECO:0000313" key="7">
    <source>
        <dbReference type="EMBL" id="SHH78868.1"/>
    </source>
</evidence>
<dbReference type="InterPro" id="IPR001099">
    <property type="entry name" value="Chalcone/stilbene_synt_N"/>
</dbReference>
<accession>A0A1M5VUJ2</accession>
<dbReference type="PIRSF" id="PIRSF000451">
    <property type="entry name" value="PKS_III"/>
    <property type="match status" value="1"/>
</dbReference>
<dbReference type="GO" id="GO:0016747">
    <property type="term" value="F:acyltransferase activity, transferring groups other than amino-acyl groups"/>
    <property type="evidence" value="ECO:0007669"/>
    <property type="project" value="InterPro"/>
</dbReference>
<dbReference type="Pfam" id="PF02797">
    <property type="entry name" value="Chal_sti_synt_C"/>
    <property type="match status" value="1"/>
</dbReference>
<dbReference type="PANTHER" id="PTHR11877:SF99">
    <property type="entry name" value="1,3,6,8-TETRAHYDROXYNAPHTHALENE SYNTHASE"/>
    <property type="match status" value="1"/>
</dbReference>
<sequence length="349" mass="36931">MSKAALVSLATSVPPHAFLQKDVLAAAWNVFGPRFPEFERFSSIFSNTGIVKRHGVKPFDWYLEPRGWPERTEAFLGGAEALFVDVAEKALASANLAGSDIDTVVTVSSTGIATPSLEARVARRMGFRSDVTRVPVFGLGCAGGASGLSIASRLAQSRPGTNVLLVTIELCTLALRLDELTKANIVAVSLFGDGAAAIVLRAGDGGATQIEDAGEHLWPDTLGIMGWSVDPEGFGVIFRRTIPDFVIAHLNPAVAQILARMQLSMADIDRYICHPGGAKVVSALETALALDRGSLDHERQIIADYGNMSSPTILFVLEQARAKGLPARSLLTALGPGFTASCVALRHAA</sequence>
<evidence type="ECO:0000256" key="2">
    <source>
        <dbReference type="ARBA" id="ARBA00022679"/>
    </source>
</evidence>
<dbReference type="Proteomes" id="UP000189796">
    <property type="component" value="Chromosome I"/>
</dbReference>
<name>A0A1M5VUJ2_9BRAD</name>
<feature type="domain" description="Chalcone/stilbene synthase C-terminal" evidence="6">
    <location>
        <begin position="212"/>
        <end position="346"/>
    </location>
</feature>
<evidence type="ECO:0000256" key="4">
    <source>
        <dbReference type="PIRSR" id="PIRSR000451-1"/>
    </source>
</evidence>
<comment type="similarity">
    <text evidence="1">Belongs to the thiolase-like superfamily. Chalcone/stilbene synthases family.</text>
</comment>
<dbReference type="Gene3D" id="3.40.47.10">
    <property type="match status" value="2"/>
</dbReference>
<dbReference type="SUPFAM" id="SSF53901">
    <property type="entry name" value="Thiolase-like"/>
    <property type="match status" value="1"/>
</dbReference>
<keyword evidence="2" id="KW-0808">Transferase</keyword>
<dbReference type="Pfam" id="PF00195">
    <property type="entry name" value="Chal_sti_synt_N"/>
    <property type="match status" value="1"/>
</dbReference>
<dbReference type="InterPro" id="IPR016039">
    <property type="entry name" value="Thiolase-like"/>
</dbReference>
<dbReference type="PANTHER" id="PTHR11877">
    <property type="entry name" value="HYDROXYMETHYLGLUTARYL-COA SYNTHASE"/>
    <property type="match status" value="1"/>
</dbReference>
<dbReference type="EMBL" id="LT670817">
    <property type="protein sequence ID" value="SHH78868.1"/>
    <property type="molecule type" value="Genomic_DNA"/>
</dbReference>
<dbReference type="GO" id="GO:0030639">
    <property type="term" value="P:polyketide biosynthetic process"/>
    <property type="evidence" value="ECO:0007669"/>
    <property type="project" value="TreeGrafter"/>
</dbReference>
<dbReference type="InterPro" id="IPR011141">
    <property type="entry name" value="Polyketide_synthase_type-III"/>
</dbReference>
<organism evidence="7 8">
    <name type="scientific">Bradyrhizobium erythrophlei</name>
    <dbReference type="NCBI Taxonomy" id="1437360"/>
    <lineage>
        <taxon>Bacteria</taxon>
        <taxon>Pseudomonadati</taxon>
        <taxon>Pseudomonadota</taxon>
        <taxon>Alphaproteobacteria</taxon>
        <taxon>Hyphomicrobiales</taxon>
        <taxon>Nitrobacteraceae</taxon>
        <taxon>Bradyrhizobium</taxon>
    </lineage>
</organism>
<evidence type="ECO:0000256" key="1">
    <source>
        <dbReference type="ARBA" id="ARBA00005531"/>
    </source>
</evidence>
<evidence type="ECO:0000259" key="6">
    <source>
        <dbReference type="Pfam" id="PF02797"/>
    </source>
</evidence>
<dbReference type="InterPro" id="IPR012328">
    <property type="entry name" value="Chalcone/stilbene_synt_C"/>
</dbReference>
<dbReference type="CDD" id="cd00831">
    <property type="entry name" value="CHS_like"/>
    <property type="match status" value="1"/>
</dbReference>
<proteinExistence type="inferred from homology"/>
<feature type="active site" description="Acyl-thioester intermediate" evidence="4">
    <location>
        <position position="141"/>
    </location>
</feature>
<feature type="domain" description="Chalcone/stilbene synthase N-terminal" evidence="5">
    <location>
        <begin position="82"/>
        <end position="202"/>
    </location>
</feature>